<dbReference type="Proteomes" id="UP001209540">
    <property type="component" value="Unassembled WGS sequence"/>
</dbReference>
<name>A0AAD5KGR7_9FUNG</name>
<dbReference type="EMBL" id="JAIXMP010000007">
    <property type="protein sequence ID" value="KAI9270579.1"/>
    <property type="molecule type" value="Genomic_DNA"/>
</dbReference>
<comment type="caution">
    <text evidence="1">The sequence shown here is derived from an EMBL/GenBank/DDBJ whole genome shotgun (WGS) entry which is preliminary data.</text>
</comment>
<dbReference type="InterPro" id="IPR025204">
    <property type="entry name" value="CENP-L"/>
</dbReference>
<dbReference type="AlphaFoldDB" id="A0AAD5KGR7"/>
<dbReference type="Pfam" id="PF13092">
    <property type="entry name" value="CENP-L"/>
    <property type="match status" value="1"/>
</dbReference>
<protein>
    <submittedName>
        <fullName evidence="1">Uncharacterized protein</fullName>
    </submittedName>
</protein>
<organism evidence="1 2">
    <name type="scientific">Phascolomyces articulosus</name>
    <dbReference type="NCBI Taxonomy" id="60185"/>
    <lineage>
        <taxon>Eukaryota</taxon>
        <taxon>Fungi</taxon>
        <taxon>Fungi incertae sedis</taxon>
        <taxon>Mucoromycota</taxon>
        <taxon>Mucoromycotina</taxon>
        <taxon>Mucoromycetes</taxon>
        <taxon>Mucorales</taxon>
        <taxon>Lichtheimiaceae</taxon>
        <taxon>Phascolomyces</taxon>
    </lineage>
</organism>
<reference evidence="1" key="1">
    <citation type="journal article" date="2022" name="IScience">
        <title>Evolution of zygomycete secretomes and the origins of terrestrial fungal ecologies.</title>
        <authorList>
            <person name="Chang Y."/>
            <person name="Wang Y."/>
            <person name="Mondo S."/>
            <person name="Ahrendt S."/>
            <person name="Andreopoulos W."/>
            <person name="Barry K."/>
            <person name="Beard J."/>
            <person name="Benny G.L."/>
            <person name="Blankenship S."/>
            <person name="Bonito G."/>
            <person name="Cuomo C."/>
            <person name="Desiro A."/>
            <person name="Gervers K.A."/>
            <person name="Hundley H."/>
            <person name="Kuo A."/>
            <person name="LaButti K."/>
            <person name="Lang B.F."/>
            <person name="Lipzen A."/>
            <person name="O'Donnell K."/>
            <person name="Pangilinan J."/>
            <person name="Reynolds N."/>
            <person name="Sandor L."/>
            <person name="Smith M.E."/>
            <person name="Tsang A."/>
            <person name="Grigoriev I.V."/>
            <person name="Stajich J.E."/>
            <person name="Spatafora J.W."/>
        </authorList>
    </citation>
    <scope>NUCLEOTIDE SEQUENCE</scope>
    <source>
        <strain evidence="1">RSA 2281</strain>
    </source>
</reference>
<proteinExistence type="predicted"/>
<sequence>MNFAKKQVHNPEQGLVNLVNKTFDMYECSTFHGFRTERQICIKFESSLQRVLSKHLNIREITTDDKQLPSRSKIQRRIASNMRGDLQRVDVRPFPIEGWDSPYTPMEINIHIRYDETDKDEISNIIMIPSKEQPENESFSAYPLLLVRSKQVVWEVVAHWIKRTLDCHVFQLTVPVALLGQIAEWWASYLYDMPPGENERVNGNI</sequence>
<evidence type="ECO:0000313" key="2">
    <source>
        <dbReference type="Proteomes" id="UP001209540"/>
    </source>
</evidence>
<gene>
    <name evidence="1" type="ORF">BDA99DRAFT_502170</name>
</gene>
<reference evidence="1" key="2">
    <citation type="submission" date="2023-02" db="EMBL/GenBank/DDBJ databases">
        <authorList>
            <consortium name="DOE Joint Genome Institute"/>
            <person name="Mondo S.J."/>
            <person name="Chang Y."/>
            <person name="Wang Y."/>
            <person name="Ahrendt S."/>
            <person name="Andreopoulos W."/>
            <person name="Barry K."/>
            <person name="Beard J."/>
            <person name="Benny G.L."/>
            <person name="Blankenship S."/>
            <person name="Bonito G."/>
            <person name="Cuomo C."/>
            <person name="Desiro A."/>
            <person name="Gervers K.A."/>
            <person name="Hundley H."/>
            <person name="Kuo A."/>
            <person name="LaButti K."/>
            <person name="Lang B.F."/>
            <person name="Lipzen A."/>
            <person name="O'Donnell K."/>
            <person name="Pangilinan J."/>
            <person name="Reynolds N."/>
            <person name="Sandor L."/>
            <person name="Smith M.W."/>
            <person name="Tsang A."/>
            <person name="Grigoriev I.V."/>
            <person name="Stajich J.E."/>
            <person name="Spatafora J.W."/>
        </authorList>
    </citation>
    <scope>NUCLEOTIDE SEQUENCE</scope>
    <source>
        <strain evidence="1">RSA 2281</strain>
    </source>
</reference>
<evidence type="ECO:0000313" key="1">
    <source>
        <dbReference type="EMBL" id="KAI9270579.1"/>
    </source>
</evidence>
<accession>A0AAD5KGR7</accession>
<keyword evidence="2" id="KW-1185">Reference proteome</keyword>